<evidence type="ECO:0000259" key="5">
    <source>
        <dbReference type="Pfam" id="PF22936"/>
    </source>
</evidence>
<dbReference type="InterPro" id="IPR043502">
    <property type="entry name" value="DNA/RNA_pol_sf"/>
</dbReference>
<feature type="region of interest" description="Disordered" evidence="3">
    <location>
        <begin position="59"/>
        <end position="83"/>
    </location>
</feature>
<feature type="compositionally biased region" description="Polar residues" evidence="3">
    <location>
        <begin position="521"/>
        <end position="543"/>
    </location>
</feature>
<reference evidence="7" key="1">
    <citation type="journal article" date="2022" name="Int. J. Mol. Sci.">
        <title>Draft Genome of Tanacetum Coccineum: Genomic Comparison of Closely Related Tanacetum-Family Plants.</title>
        <authorList>
            <person name="Yamashiro T."/>
            <person name="Shiraishi A."/>
            <person name="Nakayama K."/>
            <person name="Satake H."/>
        </authorList>
    </citation>
    <scope>NUCLEOTIDE SEQUENCE</scope>
</reference>
<evidence type="ECO:0000259" key="4">
    <source>
        <dbReference type="Pfam" id="PF07727"/>
    </source>
</evidence>
<dbReference type="PANTHER" id="PTHR11439:SF495">
    <property type="entry name" value="REVERSE TRANSCRIPTASE, RNA-DEPENDENT DNA POLYMERASE-RELATED"/>
    <property type="match status" value="1"/>
</dbReference>
<evidence type="ECO:0000256" key="3">
    <source>
        <dbReference type="SAM" id="MobiDB-lite"/>
    </source>
</evidence>
<feature type="region of interest" description="Disordered" evidence="3">
    <location>
        <begin position="518"/>
        <end position="550"/>
    </location>
</feature>
<keyword evidence="8" id="KW-1185">Reference proteome</keyword>
<feature type="domain" description="Retrovirus-related Pol polyprotein from transposon TNT 1-94-like beta-barrel" evidence="5">
    <location>
        <begin position="195"/>
        <end position="268"/>
    </location>
</feature>
<evidence type="ECO:0000313" key="8">
    <source>
        <dbReference type="Proteomes" id="UP001151760"/>
    </source>
</evidence>
<dbReference type="CDD" id="cd09272">
    <property type="entry name" value="RNase_HI_RT_Ty1"/>
    <property type="match status" value="1"/>
</dbReference>
<proteinExistence type="predicted"/>
<dbReference type="EMBL" id="BQNB010015536">
    <property type="protein sequence ID" value="GJT41145.1"/>
    <property type="molecule type" value="Genomic_DNA"/>
</dbReference>
<feature type="compositionally biased region" description="Polar residues" evidence="3">
    <location>
        <begin position="59"/>
        <end position="77"/>
    </location>
</feature>
<dbReference type="InterPro" id="IPR057670">
    <property type="entry name" value="SH3_retrovirus"/>
</dbReference>
<dbReference type="Pfam" id="PF25597">
    <property type="entry name" value="SH3_retrovirus"/>
    <property type="match status" value="1"/>
</dbReference>
<feature type="domain" description="Retroviral polymerase SH3-like" evidence="6">
    <location>
        <begin position="347"/>
        <end position="399"/>
    </location>
</feature>
<feature type="region of interest" description="Disordered" evidence="3">
    <location>
        <begin position="461"/>
        <end position="502"/>
    </location>
</feature>
<sequence length="1557" mass="175883">MVEKPVLNNKGRVTGQREIRPVWNNAQRVNHQNKLTHPHPKRNFVPTAVATKSGQVPVNAAKQSSPRAATSISTARPVNTAAPKPKVNDALPITYSYFKAHSPVRRAFNQKSAAKTNNFNEKVNTARVNNVTTAGPKAVVSAAEGNGENAVKSSACWIWRPTGNVIDHTSKDSGSYMLKRFDYGNPQYTLQDQGIFDSGCSRHMTGNKSFLTDYQEIDGGFVAFGGSPKGGKITGKGKIRTGKLDFEDVYFVKELKFNLFSVSQMCDKKNSVLFTETECLVLSPDFKLLDESQVLLKVPRQNNMYSFDLKNVVPSRVTKPHNKTPYELLHGRPPSISFMRPFGCPVIILNTLDPLGKFDGNADEGFFVGYSINSKAFRVFNTRTRRVEENLHITFLENKPNVAGSGPDWIFDIDLLTNSMNYEPVTAGNQTNKNACIKDNVDAVPTQQYILLPLLYDSPQSSKDAVADDAGKKTNKEPANEGERNGQEKDGGASNKEDDQNVQDSRVTLDNFLVQQKKGYANSTNRDNTVSPSVSTVGQSFTNADDLPTDPLMPDLEDTVDLLNTGIFSGAYDDEDVGAEADLNNLETTMNVSPIPTTRIHKDHPKDQIIGDIRLRFLKNLLCWIEAMQDELLQFSLQKVWRLVDLPKGKHAIGTKWVYRNKKDERGIVVRNKARLVAQGYTQEEGIDYDEVFAPVARIEAIRLFLAYASFMGFIVYQMDVKSAFLYGTIKEEVYVCQPPGFEDPWIPDKGYKVEKALYGLHQAPRAWYETLSIYFLENRFRRGIIDKTLFIKKDKGDILLVRVYVDDIIFRSTKKSLCVQFEQMMHKRFQMSSMGELTFFLGLQVKQKDDGIFISQDKYVVDILKKFDFVSMRIASTPIETNKALLKDEEAEDVDVYLYRSMIGSLMYLTASRPDIMFAVCACARFQVTPKVSHLHVVKRIFRYLKGQPKLGLWYARDSPFDLETFSDSDYAGASLDRKSTTTGCQFLGKKLISWQCKKQTIVANSTTEAEYVVAANCRGQVLWIQNQMLDYGFNFMNTKIYINNESTICFVKNLVFHSKTRRIEIRHHFIIDSYEKRLIQVIKIHTYHNVADLLTKAFDVSRMDGRICNIKQKCAKSQIPKRGRDNKIPQSGGPPKKFGDEAVHKELGDRMERAATTASSLEAEKDSAVEEVVLLAVVLIPTKLVQPLLAMFIEIISKNMSLKQPQLISTKETPVIEPRFQIKFDHPVFYVLQNNHMQNPENNQNRLQPKRRNFNQALNLPTPVNQGQVYRPQVVQPPAYQAPAYQAPAPQIQVVERRYRGHKGHDASYNKGKHEDVPPSVVPIVNHESISEPANAPVSASRPNQNASIPFPSRKNDERRLYVTVGKVPFSCRFSGVDFETDPRVPLILGRSFLKTSRALIDVYEGEITLRVGREAITFNLDQTSRYTADYNHMTANRIDVIDMACEELLSEVFLGADSFLLLEDDPTSPEVDPYHFMTNGDLRLLMLIINSEPSPPLQGNYFPETRKDLKICEANHENSSVNEPPEVELKDLPPHLEYAFLEGDDKLPVIIAKT</sequence>
<keyword evidence="1" id="KW-0378">Hydrolase</keyword>
<evidence type="ECO:0000256" key="2">
    <source>
        <dbReference type="SAM" id="Coils"/>
    </source>
</evidence>
<keyword evidence="1" id="KW-0645">Protease</keyword>
<dbReference type="Pfam" id="PF22936">
    <property type="entry name" value="Pol_BBD"/>
    <property type="match status" value="1"/>
</dbReference>
<dbReference type="SUPFAM" id="SSF56672">
    <property type="entry name" value="DNA/RNA polymerases"/>
    <property type="match status" value="1"/>
</dbReference>
<dbReference type="InterPro" id="IPR054722">
    <property type="entry name" value="PolX-like_BBD"/>
</dbReference>
<keyword evidence="2" id="KW-0175">Coiled coil</keyword>
<accession>A0ABQ5DPM1</accession>
<protein>
    <submittedName>
        <fullName evidence="7">Ribonuclease H-like domain-containing protein</fullName>
    </submittedName>
</protein>
<feature type="region of interest" description="Disordered" evidence="3">
    <location>
        <begin position="1333"/>
        <end position="1355"/>
    </location>
</feature>
<dbReference type="Pfam" id="PF07727">
    <property type="entry name" value="RVT_2"/>
    <property type="match status" value="1"/>
</dbReference>
<keyword evidence="1" id="KW-0064">Aspartyl protease</keyword>
<dbReference type="PANTHER" id="PTHR11439">
    <property type="entry name" value="GAG-POL-RELATED RETROTRANSPOSON"/>
    <property type="match status" value="1"/>
</dbReference>
<comment type="caution">
    <text evidence="7">The sequence shown here is derived from an EMBL/GenBank/DDBJ whole genome shotgun (WGS) entry which is preliminary data.</text>
</comment>
<name>A0ABQ5DPM1_9ASTR</name>
<reference evidence="7" key="2">
    <citation type="submission" date="2022-01" db="EMBL/GenBank/DDBJ databases">
        <authorList>
            <person name="Yamashiro T."/>
            <person name="Shiraishi A."/>
            <person name="Satake H."/>
            <person name="Nakayama K."/>
        </authorList>
    </citation>
    <scope>NUCLEOTIDE SEQUENCE</scope>
</reference>
<dbReference type="Proteomes" id="UP001151760">
    <property type="component" value="Unassembled WGS sequence"/>
</dbReference>
<organism evidence="7 8">
    <name type="scientific">Tanacetum coccineum</name>
    <dbReference type="NCBI Taxonomy" id="301880"/>
    <lineage>
        <taxon>Eukaryota</taxon>
        <taxon>Viridiplantae</taxon>
        <taxon>Streptophyta</taxon>
        <taxon>Embryophyta</taxon>
        <taxon>Tracheophyta</taxon>
        <taxon>Spermatophyta</taxon>
        <taxon>Magnoliopsida</taxon>
        <taxon>eudicotyledons</taxon>
        <taxon>Gunneridae</taxon>
        <taxon>Pentapetalae</taxon>
        <taxon>asterids</taxon>
        <taxon>campanulids</taxon>
        <taxon>Asterales</taxon>
        <taxon>Asteraceae</taxon>
        <taxon>Asteroideae</taxon>
        <taxon>Anthemideae</taxon>
        <taxon>Anthemidinae</taxon>
        <taxon>Tanacetum</taxon>
    </lineage>
</organism>
<feature type="domain" description="Reverse transcriptase Ty1/copia-type" evidence="4">
    <location>
        <begin position="639"/>
        <end position="881"/>
    </location>
</feature>
<gene>
    <name evidence="7" type="ORF">Tco_0941010</name>
</gene>
<feature type="coiled-coil region" evidence="2">
    <location>
        <begin position="1146"/>
        <end position="1173"/>
    </location>
</feature>
<evidence type="ECO:0000313" key="7">
    <source>
        <dbReference type="EMBL" id="GJT41145.1"/>
    </source>
</evidence>
<feature type="region of interest" description="Disordered" evidence="3">
    <location>
        <begin position="1120"/>
        <end position="1142"/>
    </location>
</feature>
<feature type="compositionally biased region" description="Basic and acidic residues" evidence="3">
    <location>
        <begin position="465"/>
        <end position="499"/>
    </location>
</feature>
<dbReference type="InterPro" id="IPR013103">
    <property type="entry name" value="RVT_2"/>
</dbReference>
<evidence type="ECO:0000259" key="6">
    <source>
        <dbReference type="Pfam" id="PF25597"/>
    </source>
</evidence>
<evidence type="ECO:0000256" key="1">
    <source>
        <dbReference type="ARBA" id="ARBA00022750"/>
    </source>
</evidence>